<dbReference type="GO" id="GO:0016020">
    <property type="term" value="C:membrane"/>
    <property type="evidence" value="ECO:0007669"/>
    <property type="project" value="UniProtKB-SubCell"/>
</dbReference>
<dbReference type="AlphaFoldDB" id="A0A2I7N6C8"/>
<dbReference type="InterPro" id="IPR023352">
    <property type="entry name" value="MAPEG-like_dom_sf"/>
</dbReference>
<keyword evidence="2 5" id="KW-0812">Transmembrane</keyword>
<evidence type="ECO:0000256" key="3">
    <source>
        <dbReference type="ARBA" id="ARBA00022989"/>
    </source>
</evidence>
<name>A0A2I7N6C8_9NEIS</name>
<evidence type="ECO:0000256" key="5">
    <source>
        <dbReference type="SAM" id="Phobius"/>
    </source>
</evidence>
<dbReference type="KEGG" id="nba:CUN60_05525"/>
<feature type="transmembrane region" description="Helical" evidence="5">
    <location>
        <begin position="6"/>
        <end position="24"/>
    </location>
</feature>
<keyword evidence="7" id="KW-1185">Reference proteome</keyword>
<dbReference type="PANTHER" id="PTHR35814:SF1">
    <property type="entry name" value="GLUTATHIONE S-TRANSFERASE-RELATED"/>
    <property type="match status" value="1"/>
</dbReference>
<feature type="transmembrane region" description="Helical" evidence="5">
    <location>
        <begin position="110"/>
        <end position="132"/>
    </location>
</feature>
<dbReference type="PANTHER" id="PTHR35814">
    <property type="match status" value="1"/>
</dbReference>
<gene>
    <name evidence="6" type="ORF">CUN60_05525</name>
</gene>
<accession>A0A2I7N6C8</accession>
<dbReference type="Gene3D" id="1.20.120.550">
    <property type="entry name" value="Membrane associated eicosanoid/glutathione metabolism-like domain"/>
    <property type="match status" value="1"/>
</dbReference>
<dbReference type="Pfam" id="PF01124">
    <property type="entry name" value="MAPEG"/>
    <property type="match status" value="1"/>
</dbReference>
<keyword evidence="4 5" id="KW-0472">Membrane</keyword>
<keyword evidence="3 5" id="KW-1133">Transmembrane helix</keyword>
<dbReference type="EMBL" id="CP024847">
    <property type="protein sequence ID" value="AUR51775.1"/>
    <property type="molecule type" value="Genomic_DNA"/>
</dbReference>
<evidence type="ECO:0000256" key="1">
    <source>
        <dbReference type="ARBA" id="ARBA00004370"/>
    </source>
</evidence>
<comment type="subcellular location">
    <subcellularLocation>
        <location evidence="1">Membrane</location>
    </subcellularLocation>
</comment>
<evidence type="ECO:0000256" key="2">
    <source>
        <dbReference type="ARBA" id="ARBA00022692"/>
    </source>
</evidence>
<feature type="transmembrane region" description="Helical" evidence="5">
    <location>
        <begin position="69"/>
        <end position="89"/>
    </location>
</feature>
<evidence type="ECO:0000256" key="4">
    <source>
        <dbReference type="ARBA" id="ARBA00023136"/>
    </source>
</evidence>
<reference evidence="7" key="1">
    <citation type="submission" date="2017-11" db="EMBL/GenBank/DDBJ databases">
        <authorList>
            <person name="Chan K.G."/>
            <person name="Lee L.S."/>
        </authorList>
    </citation>
    <scope>NUCLEOTIDE SEQUENCE [LARGE SCALE GENOMIC DNA]</scope>
    <source>
        <strain evidence="7">DSM 100970</strain>
    </source>
</reference>
<dbReference type="SUPFAM" id="SSF161084">
    <property type="entry name" value="MAPEG domain-like"/>
    <property type="match status" value="1"/>
</dbReference>
<proteinExistence type="predicted"/>
<evidence type="ECO:0000313" key="7">
    <source>
        <dbReference type="Proteomes" id="UP000236655"/>
    </source>
</evidence>
<sequence>MTSLFYAGILGLMFVVLSINIVVSRRKLKIALGDDDLIIKRKIRAQGNFAEYTPFFLILLYMIEKNGTSFLTINILGVLFVIARIFHAYSLLKAEKYVDGKITANPIWRVLGMVTTFGCIISVSMIAIFTSFSQN</sequence>
<dbReference type="OrthoDB" id="8537976at2"/>
<dbReference type="RefSeq" id="WP_102951074.1">
    <property type="nucleotide sequence ID" value="NZ_CP024847.1"/>
</dbReference>
<protein>
    <submittedName>
        <fullName evidence="6">Glutathione S-transferase</fullName>
    </submittedName>
</protein>
<dbReference type="InterPro" id="IPR001129">
    <property type="entry name" value="Membr-assoc_MAPEG"/>
</dbReference>
<keyword evidence="6" id="KW-0808">Transferase</keyword>
<dbReference type="Proteomes" id="UP000236655">
    <property type="component" value="Chromosome"/>
</dbReference>
<organism evidence="6 7">
    <name type="scientific">Aquella oligotrophica</name>
    <dbReference type="NCBI Taxonomy" id="2067065"/>
    <lineage>
        <taxon>Bacteria</taxon>
        <taxon>Pseudomonadati</taxon>
        <taxon>Pseudomonadota</taxon>
        <taxon>Betaproteobacteria</taxon>
        <taxon>Neisseriales</taxon>
        <taxon>Neisseriaceae</taxon>
        <taxon>Aquella</taxon>
    </lineage>
</organism>
<evidence type="ECO:0000313" key="6">
    <source>
        <dbReference type="EMBL" id="AUR51775.1"/>
    </source>
</evidence>
<dbReference type="GO" id="GO:0016740">
    <property type="term" value="F:transferase activity"/>
    <property type="evidence" value="ECO:0007669"/>
    <property type="project" value="UniProtKB-KW"/>
</dbReference>